<keyword evidence="1" id="KW-1133">Transmembrane helix</keyword>
<organism evidence="2 3">
    <name type="scientific">Mycena sanguinolenta</name>
    <dbReference type="NCBI Taxonomy" id="230812"/>
    <lineage>
        <taxon>Eukaryota</taxon>
        <taxon>Fungi</taxon>
        <taxon>Dikarya</taxon>
        <taxon>Basidiomycota</taxon>
        <taxon>Agaricomycotina</taxon>
        <taxon>Agaricomycetes</taxon>
        <taxon>Agaricomycetidae</taxon>
        <taxon>Agaricales</taxon>
        <taxon>Marasmiineae</taxon>
        <taxon>Mycenaceae</taxon>
        <taxon>Mycena</taxon>
    </lineage>
</organism>
<dbReference type="AlphaFoldDB" id="A0A8H6Z3D2"/>
<dbReference type="PANTHER" id="PTHR35043">
    <property type="entry name" value="TRANSCRIPTION FACTOR DOMAIN-CONTAINING PROTEIN"/>
    <property type="match status" value="1"/>
</dbReference>
<gene>
    <name evidence="2" type="ORF">MSAN_00623300</name>
</gene>
<evidence type="ECO:0000313" key="2">
    <source>
        <dbReference type="EMBL" id="KAF7369937.1"/>
    </source>
</evidence>
<feature type="transmembrane region" description="Helical" evidence="1">
    <location>
        <begin position="329"/>
        <end position="349"/>
    </location>
</feature>
<feature type="transmembrane region" description="Helical" evidence="1">
    <location>
        <begin position="391"/>
        <end position="420"/>
    </location>
</feature>
<evidence type="ECO:0000313" key="3">
    <source>
        <dbReference type="Proteomes" id="UP000623467"/>
    </source>
</evidence>
<dbReference type="Proteomes" id="UP000623467">
    <property type="component" value="Unassembled WGS sequence"/>
</dbReference>
<dbReference type="OrthoDB" id="9451547at2759"/>
<feature type="transmembrane region" description="Helical" evidence="1">
    <location>
        <begin position="239"/>
        <end position="257"/>
    </location>
</feature>
<protein>
    <submittedName>
        <fullName evidence="2">Uncharacterized protein</fullName>
    </submittedName>
</protein>
<name>A0A8H6Z3D2_9AGAR</name>
<keyword evidence="3" id="KW-1185">Reference proteome</keyword>
<keyword evidence="1" id="KW-0472">Membrane</keyword>
<proteinExistence type="predicted"/>
<feature type="transmembrane region" description="Helical" evidence="1">
    <location>
        <begin position="82"/>
        <end position="100"/>
    </location>
</feature>
<accession>A0A8H6Z3D2</accession>
<evidence type="ECO:0000256" key="1">
    <source>
        <dbReference type="SAM" id="Phobius"/>
    </source>
</evidence>
<comment type="caution">
    <text evidence="2">The sequence shown here is derived from an EMBL/GenBank/DDBJ whole genome shotgun (WGS) entry which is preliminary data.</text>
</comment>
<sequence length="442" mass="48581">MCAVKISNQLEAVLHVQVIVNLRYKGAALAAPARLLELSAMILILLAIHLLSQDGKAAPLSHSLDARATTNSCKDIDNCRTFFSIVWGCLATIFACTWVSVHPNVPPPNQNRLQLFWRRLKMMLIGIIAPEIMVGFATRQRLAAHALSKKFEFSITHGMFVSMGGFVTSDGHPIATWEQLKDSTLGPEFQAAIQKVSEEEITDKSKGDTLSKGVALLQGLWFILQTLARAHQHLAITQLEATTLAFAVVNIFIWLLWWNKPLDVQWPIVVGPPKQPDAETITLPVQLSRLERFWGLIGGYPGNIYKPLSSVSVPSFWAVNKGGSDEADFLLTLVGTLFGAVHCAAWNAVFPTPAEMRIWRTSSVVITAIPGLGMPFSLLDTSKRRDLVLTVISVIVSTIVVLGSPIYIAARIILIVLPLVELRSLPASAFVDVNWSTYIPHI</sequence>
<dbReference type="PANTHER" id="PTHR35043:SF7">
    <property type="entry name" value="TRANSCRIPTION FACTOR DOMAIN-CONTAINING PROTEIN"/>
    <property type="match status" value="1"/>
</dbReference>
<keyword evidence="1" id="KW-0812">Transmembrane</keyword>
<feature type="transmembrane region" description="Helical" evidence="1">
    <location>
        <begin position="120"/>
        <end position="138"/>
    </location>
</feature>
<dbReference type="EMBL" id="JACAZH010000004">
    <property type="protein sequence ID" value="KAF7369937.1"/>
    <property type="molecule type" value="Genomic_DNA"/>
</dbReference>
<reference evidence="2" key="1">
    <citation type="submission" date="2020-05" db="EMBL/GenBank/DDBJ databases">
        <title>Mycena genomes resolve the evolution of fungal bioluminescence.</title>
        <authorList>
            <person name="Tsai I.J."/>
        </authorList>
    </citation>
    <scope>NUCLEOTIDE SEQUENCE</scope>
    <source>
        <strain evidence="2">160909Yilan</strain>
    </source>
</reference>